<name>A0A6D2K4P7_9BRAS</name>
<evidence type="ECO:0008006" key="3">
    <source>
        <dbReference type="Google" id="ProtNLM"/>
    </source>
</evidence>
<dbReference type="AlphaFoldDB" id="A0A6D2K4P7"/>
<evidence type="ECO:0000313" key="1">
    <source>
        <dbReference type="EMBL" id="CAA7046644.1"/>
    </source>
</evidence>
<dbReference type="InterPro" id="IPR039321">
    <property type="entry name" value="IDM2/3-like"/>
</dbReference>
<sequence length="183" mass="20341">MLRDLKRFEATEYSPSTPIGTCRGYIRFWIRKTKEEHKMKTMDTENENQTLHSKVISHAFSTGTIKQGSMATSLGVIDIGVSENAYIFRVELPGTGKYQNKIKCEIQRDGRVCIQGVVPETTIPSESGGLFRMQVHQSCPPGPFSIGFSLPGPVDPRLFSPRFQPCGLLEVVVVKLGVRIPPS</sequence>
<proteinExistence type="predicted"/>
<dbReference type="Proteomes" id="UP000467841">
    <property type="component" value="Unassembled WGS sequence"/>
</dbReference>
<dbReference type="PANTHER" id="PTHR34661:SF2">
    <property type="entry name" value="SHSP DOMAIN-CONTAINING PROTEIN"/>
    <property type="match status" value="1"/>
</dbReference>
<reference evidence="1" key="1">
    <citation type="submission" date="2020-01" db="EMBL/GenBank/DDBJ databases">
        <authorList>
            <person name="Mishra B."/>
        </authorList>
    </citation>
    <scope>NUCLEOTIDE SEQUENCE [LARGE SCALE GENOMIC DNA]</scope>
</reference>
<dbReference type="CDD" id="cd06464">
    <property type="entry name" value="ACD_sHsps-like"/>
    <property type="match status" value="1"/>
</dbReference>
<dbReference type="SUPFAM" id="SSF49764">
    <property type="entry name" value="HSP20-like chaperones"/>
    <property type="match status" value="1"/>
</dbReference>
<keyword evidence="2" id="KW-1185">Reference proteome</keyword>
<dbReference type="GO" id="GO:0005634">
    <property type="term" value="C:nucleus"/>
    <property type="evidence" value="ECO:0007669"/>
    <property type="project" value="TreeGrafter"/>
</dbReference>
<dbReference type="Gene3D" id="2.60.40.790">
    <property type="match status" value="1"/>
</dbReference>
<organism evidence="1 2">
    <name type="scientific">Microthlaspi erraticum</name>
    <dbReference type="NCBI Taxonomy" id="1685480"/>
    <lineage>
        <taxon>Eukaryota</taxon>
        <taxon>Viridiplantae</taxon>
        <taxon>Streptophyta</taxon>
        <taxon>Embryophyta</taxon>
        <taxon>Tracheophyta</taxon>
        <taxon>Spermatophyta</taxon>
        <taxon>Magnoliopsida</taxon>
        <taxon>eudicotyledons</taxon>
        <taxon>Gunneridae</taxon>
        <taxon>Pentapetalae</taxon>
        <taxon>rosids</taxon>
        <taxon>malvids</taxon>
        <taxon>Brassicales</taxon>
        <taxon>Brassicaceae</taxon>
        <taxon>Coluteocarpeae</taxon>
        <taxon>Microthlaspi</taxon>
    </lineage>
</organism>
<dbReference type="OrthoDB" id="1211981at2759"/>
<accession>A0A6D2K4P7</accession>
<protein>
    <recommendedName>
        <fullName evidence="3">SHSP domain-containing protein</fullName>
    </recommendedName>
</protein>
<dbReference type="InterPro" id="IPR008978">
    <property type="entry name" value="HSP20-like_chaperone"/>
</dbReference>
<dbReference type="PANTHER" id="PTHR34661">
    <property type="entry name" value="INCREASED DNA METHYLATION 3"/>
    <property type="match status" value="1"/>
</dbReference>
<gene>
    <name evidence="1" type="ORF">MERR_LOCUS33879</name>
</gene>
<evidence type="ECO:0000313" key="2">
    <source>
        <dbReference type="Proteomes" id="UP000467841"/>
    </source>
</evidence>
<dbReference type="EMBL" id="CACVBM020001351">
    <property type="protein sequence ID" value="CAA7046644.1"/>
    <property type="molecule type" value="Genomic_DNA"/>
</dbReference>
<comment type="caution">
    <text evidence="1">The sequence shown here is derived from an EMBL/GenBank/DDBJ whole genome shotgun (WGS) entry which is preliminary data.</text>
</comment>